<keyword evidence="1" id="KW-0472">Membrane</keyword>
<dbReference type="EMBL" id="FUWZ01000002">
    <property type="protein sequence ID" value="SKA18324.1"/>
    <property type="molecule type" value="Genomic_DNA"/>
</dbReference>
<evidence type="ECO:0000313" key="2">
    <source>
        <dbReference type="EMBL" id="SKA18324.1"/>
    </source>
</evidence>
<accession>A0A1T4RQT4</accession>
<evidence type="ECO:0000313" key="3">
    <source>
        <dbReference type="Proteomes" id="UP000190367"/>
    </source>
</evidence>
<dbReference type="STRING" id="634771.SAMN04488128_1021405"/>
<name>A0A1T4RQT4_9BACT</name>
<keyword evidence="1" id="KW-0812">Transmembrane</keyword>
<gene>
    <name evidence="2" type="ORF">SAMN04488128_1021405</name>
</gene>
<keyword evidence="3" id="KW-1185">Reference proteome</keyword>
<feature type="transmembrane region" description="Helical" evidence="1">
    <location>
        <begin position="31"/>
        <end position="50"/>
    </location>
</feature>
<dbReference type="Proteomes" id="UP000190367">
    <property type="component" value="Unassembled WGS sequence"/>
</dbReference>
<keyword evidence="1" id="KW-1133">Transmembrane helix</keyword>
<reference evidence="3" key="1">
    <citation type="submission" date="2017-02" db="EMBL/GenBank/DDBJ databases">
        <authorList>
            <person name="Varghese N."/>
            <person name="Submissions S."/>
        </authorList>
    </citation>
    <scope>NUCLEOTIDE SEQUENCE [LARGE SCALE GENOMIC DNA]</scope>
    <source>
        <strain evidence="3">DSM 22224</strain>
    </source>
</reference>
<evidence type="ECO:0000256" key="1">
    <source>
        <dbReference type="SAM" id="Phobius"/>
    </source>
</evidence>
<proteinExistence type="predicted"/>
<organism evidence="2 3">
    <name type="scientific">Chitinophaga eiseniae</name>
    <dbReference type="NCBI Taxonomy" id="634771"/>
    <lineage>
        <taxon>Bacteria</taxon>
        <taxon>Pseudomonadati</taxon>
        <taxon>Bacteroidota</taxon>
        <taxon>Chitinophagia</taxon>
        <taxon>Chitinophagales</taxon>
        <taxon>Chitinophagaceae</taxon>
        <taxon>Chitinophaga</taxon>
    </lineage>
</organism>
<protein>
    <submittedName>
        <fullName evidence="2">Uncharacterized protein</fullName>
    </submittedName>
</protein>
<dbReference type="AlphaFoldDB" id="A0A1T4RQT4"/>
<sequence length="68" mass="7599">MPVTLGYVLTGSKGRIFRDDSATYLYGKKTGVFLLKSASAVMFYTIIIVCKKSILSCRLQNSFIKNQI</sequence>